<dbReference type="Proteomes" id="UP000248116">
    <property type="component" value="Unassembled WGS sequence"/>
</dbReference>
<dbReference type="InterPro" id="IPR036388">
    <property type="entry name" value="WH-like_DNA-bd_sf"/>
</dbReference>
<keyword evidence="5" id="KW-0238">DNA-binding</keyword>
<protein>
    <submittedName>
        <fullName evidence="10">Transcriptional repressor</fullName>
    </submittedName>
</protein>
<dbReference type="GO" id="GO:0008270">
    <property type="term" value="F:zinc ion binding"/>
    <property type="evidence" value="ECO:0007669"/>
    <property type="project" value="TreeGrafter"/>
</dbReference>
<keyword evidence="7" id="KW-0479">Metal-binding</keyword>
<dbReference type="EMBL" id="NOXG01000003">
    <property type="protein sequence ID" value="PYD76361.1"/>
    <property type="molecule type" value="Genomic_DNA"/>
</dbReference>
<evidence type="ECO:0000256" key="6">
    <source>
        <dbReference type="ARBA" id="ARBA00023163"/>
    </source>
</evidence>
<evidence type="ECO:0000256" key="4">
    <source>
        <dbReference type="ARBA" id="ARBA00023015"/>
    </source>
</evidence>
<evidence type="ECO:0000256" key="7">
    <source>
        <dbReference type="PIRSR" id="PIRSR602481-1"/>
    </source>
</evidence>
<feature type="binding site" evidence="7">
    <location>
        <position position="167"/>
    </location>
    <ligand>
        <name>Zn(2+)</name>
        <dbReference type="ChEBI" id="CHEBI:29105"/>
    </ligand>
</feature>
<keyword evidence="12" id="KW-1185">Reference proteome</keyword>
<dbReference type="GO" id="GO:1900376">
    <property type="term" value="P:regulation of secondary metabolite biosynthetic process"/>
    <property type="evidence" value="ECO:0007669"/>
    <property type="project" value="TreeGrafter"/>
</dbReference>
<dbReference type="SUPFAM" id="SSF46785">
    <property type="entry name" value="Winged helix' DNA-binding domain"/>
    <property type="match status" value="1"/>
</dbReference>
<evidence type="ECO:0000256" key="1">
    <source>
        <dbReference type="ARBA" id="ARBA00007957"/>
    </source>
</evidence>
<dbReference type="InterPro" id="IPR036390">
    <property type="entry name" value="WH_DNA-bd_sf"/>
</dbReference>
<dbReference type="Gene3D" id="1.10.10.10">
    <property type="entry name" value="Winged helix-like DNA-binding domain superfamily/Winged helix DNA-binding domain"/>
    <property type="match status" value="1"/>
</dbReference>
<evidence type="ECO:0000313" key="10">
    <source>
        <dbReference type="EMBL" id="PYD76361.1"/>
    </source>
</evidence>
<evidence type="ECO:0000313" key="12">
    <source>
        <dbReference type="Proteomes" id="UP000248116"/>
    </source>
</evidence>
<dbReference type="GO" id="GO:0045892">
    <property type="term" value="P:negative regulation of DNA-templated transcription"/>
    <property type="evidence" value="ECO:0007669"/>
    <property type="project" value="TreeGrafter"/>
</dbReference>
<dbReference type="Proteomes" id="UP000247609">
    <property type="component" value="Unassembled WGS sequence"/>
</dbReference>
<keyword evidence="2" id="KW-0678">Repressor</keyword>
<evidence type="ECO:0000256" key="2">
    <source>
        <dbReference type="ARBA" id="ARBA00022491"/>
    </source>
</evidence>
<reference evidence="9 12" key="2">
    <citation type="submission" date="2018-02" db="EMBL/GenBank/DDBJ databases">
        <authorList>
            <person name="Skraban J."/>
            <person name="Trcek J."/>
        </authorList>
    </citation>
    <scope>NUCLEOTIDE SEQUENCE [LARGE SCALE GENOMIC DNA]</scope>
    <source>
        <strain evidence="9 12">AV446</strain>
    </source>
</reference>
<dbReference type="InterPro" id="IPR043135">
    <property type="entry name" value="Fur_C"/>
</dbReference>
<dbReference type="CDD" id="cd07153">
    <property type="entry name" value="Fur_like"/>
    <property type="match status" value="1"/>
</dbReference>
<evidence type="ECO:0000256" key="3">
    <source>
        <dbReference type="ARBA" id="ARBA00022833"/>
    </source>
</evidence>
<dbReference type="GO" id="GO:0005829">
    <property type="term" value="C:cytosol"/>
    <property type="evidence" value="ECO:0007669"/>
    <property type="project" value="TreeGrafter"/>
</dbReference>
<feature type="binding site" evidence="7">
    <location>
        <position position="170"/>
    </location>
    <ligand>
        <name>Zn(2+)</name>
        <dbReference type="ChEBI" id="CHEBI:29105"/>
    </ligand>
</feature>
<keyword evidence="6" id="KW-0804">Transcription</keyword>
<reference evidence="10 11" key="1">
    <citation type="submission" date="2017-07" db="EMBL/GenBank/DDBJ databases">
        <title>A draft genome sequence of Komagataeibacter sp. T5K1.</title>
        <authorList>
            <person name="Skraban J."/>
            <person name="Cleenwerck I."/>
            <person name="Vandamme P."/>
            <person name="Trcek J."/>
        </authorList>
    </citation>
    <scope>NUCLEOTIDE SEQUENCE [LARGE SCALE GENOMIC DNA]</scope>
    <source>
        <strain evidence="10 11">T5K1</strain>
    </source>
</reference>
<proteinExistence type="inferred from homology"/>
<evidence type="ECO:0000313" key="9">
    <source>
        <dbReference type="EMBL" id="PYD46793.1"/>
    </source>
</evidence>
<dbReference type="GO" id="GO:0003700">
    <property type="term" value="F:DNA-binding transcription factor activity"/>
    <property type="evidence" value="ECO:0007669"/>
    <property type="project" value="InterPro"/>
</dbReference>
<comment type="caution">
    <text evidence="10">The sequence shown here is derived from an EMBL/GenBank/DDBJ whole genome shotgun (WGS) entry which is preliminary data.</text>
</comment>
<dbReference type="AlphaFoldDB" id="A0A318QFW9"/>
<comment type="similarity">
    <text evidence="1">Belongs to the Fur family.</text>
</comment>
<organism evidence="10 11">
    <name type="scientific">Novacetimonas pomaceti</name>
    <dbReference type="NCBI Taxonomy" id="2021998"/>
    <lineage>
        <taxon>Bacteria</taxon>
        <taxon>Pseudomonadati</taxon>
        <taxon>Pseudomonadota</taxon>
        <taxon>Alphaproteobacteria</taxon>
        <taxon>Acetobacterales</taxon>
        <taxon>Acetobacteraceae</taxon>
        <taxon>Novacetimonas</taxon>
    </lineage>
</organism>
<evidence type="ECO:0000313" key="11">
    <source>
        <dbReference type="Proteomes" id="UP000247609"/>
    </source>
</evidence>
<keyword evidence="4" id="KW-0805">Transcription regulation</keyword>
<dbReference type="Pfam" id="PF01475">
    <property type="entry name" value="FUR"/>
    <property type="match status" value="1"/>
</dbReference>
<comment type="cofactor">
    <cofactor evidence="7">
        <name>Zn(2+)</name>
        <dbReference type="ChEBI" id="CHEBI:29105"/>
    </cofactor>
    <text evidence="7">Binds 1 zinc ion per subunit.</text>
</comment>
<dbReference type="Gene3D" id="3.30.1490.190">
    <property type="match status" value="1"/>
</dbReference>
<dbReference type="RefSeq" id="WP_110528407.1">
    <property type="nucleotide sequence ID" value="NZ_JAHRDT010000059.1"/>
</dbReference>
<dbReference type="PANTHER" id="PTHR33202">
    <property type="entry name" value="ZINC UPTAKE REGULATION PROTEIN"/>
    <property type="match status" value="1"/>
</dbReference>
<feature type="region of interest" description="Disordered" evidence="8">
    <location>
        <begin position="1"/>
        <end position="20"/>
    </location>
</feature>
<evidence type="ECO:0000256" key="5">
    <source>
        <dbReference type="ARBA" id="ARBA00023125"/>
    </source>
</evidence>
<accession>A0A318QFW9</accession>
<dbReference type="PANTHER" id="PTHR33202:SF6">
    <property type="entry name" value="ZINC UPTAKE REGULATION PROTEIN"/>
    <property type="match status" value="1"/>
</dbReference>
<feature type="binding site" evidence="7">
    <location>
        <position position="130"/>
    </location>
    <ligand>
        <name>Zn(2+)</name>
        <dbReference type="ChEBI" id="CHEBI:29105"/>
    </ligand>
</feature>
<dbReference type="InterPro" id="IPR002481">
    <property type="entry name" value="FUR"/>
</dbReference>
<keyword evidence="3 7" id="KW-0862">Zinc</keyword>
<gene>
    <name evidence="9" type="ORF">C3920_13335</name>
    <name evidence="10" type="ORF">CFR71_05900</name>
</gene>
<feature type="binding site" evidence="7">
    <location>
        <position position="127"/>
    </location>
    <ligand>
        <name>Zn(2+)</name>
        <dbReference type="ChEBI" id="CHEBI:29105"/>
    </ligand>
</feature>
<dbReference type="GO" id="GO:0000976">
    <property type="term" value="F:transcription cis-regulatory region binding"/>
    <property type="evidence" value="ECO:0007669"/>
    <property type="project" value="TreeGrafter"/>
</dbReference>
<name>A0A318QFW9_9PROT</name>
<evidence type="ECO:0000256" key="8">
    <source>
        <dbReference type="SAM" id="MobiDB-lite"/>
    </source>
</evidence>
<dbReference type="EMBL" id="PRCW01000110">
    <property type="protein sequence ID" value="PYD46793.1"/>
    <property type="molecule type" value="Genomic_DNA"/>
</dbReference>
<sequence length="171" mass="18980">MGMDDRQDSTDPGADSSTFGADVERMLGRAQDMCRRNGARLTPQRRHVLGLILASDRPVGAYDLLDRLRNDTRAAAPPTVYRALDFLLEHGLIHKIERLSAFVACRHMLHSARECENHLHSAQFLICTRCGQVTELEDSQIVHALVHATQARQFSIRTSTIEAEGICAACA</sequence>